<feature type="chain" id="PRO_5037251201" description="Secreted protein" evidence="1">
    <location>
        <begin position="21"/>
        <end position="140"/>
    </location>
</feature>
<keyword evidence="3" id="KW-1185">Reference proteome</keyword>
<proteinExistence type="predicted"/>
<dbReference type="AlphaFoldDB" id="A0A917K138"/>
<gene>
    <name evidence="2" type="ORF">GCM10007966_21880</name>
</gene>
<evidence type="ECO:0000313" key="3">
    <source>
        <dbReference type="Proteomes" id="UP000630149"/>
    </source>
</evidence>
<comment type="caution">
    <text evidence="2">The sequence shown here is derived from an EMBL/GenBank/DDBJ whole genome shotgun (WGS) entry which is preliminary data.</text>
</comment>
<evidence type="ECO:0008006" key="4">
    <source>
        <dbReference type="Google" id="ProtNLM"/>
    </source>
</evidence>
<accession>A0A917K138</accession>
<feature type="signal peptide" evidence="1">
    <location>
        <begin position="1"/>
        <end position="20"/>
    </location>
</feature>
<organism evidence="2 3">
    <name type="scientific">Legionella impletisoli</name>
    <dbReference type="NCBI Taxonomy" id="343510"/>
    <lineage>
        <taxon>Bacteria</taxon>
        <taxon>Pseudomonadati</taxon>
        <taxon>Pseudomonadota</taxon>
        <taxon>Gammaproteobacteria</taxon>
        <taxon>Legionellales</taxon>
        <taxon>Legionellaceae</taxon>
        <taxon>Legionella</taxon>
    </lineage>
</organism>
<evidence type="ECO:0000256" key="1">
    <source>
        <dbReference type="SAM" id="SignalP"/>
    </source>
</evidence>
<name>A0A917K138_9GAMM</name>
<reference evidence="2" key="2">
    <citation type="submission" date="2020-09" db="EMBL/GenBank/DDBJ databases">
        <authorList>
            <person name="Sun Q."/>
            <person name="Ohkuma M."/>
        </authorList>
    </citation>
    <scope>NUCLEOTIDE SEQUENCE</scope>
    <source>
        <strain evidence="2">JCM 13919</strain>
    </source>
</reference>
<keyword evidence="1" id="KW-0732">Signal</keyword>
<dbReference type="Proteomes" id="UP000630149">
    <property type="component" value="Unassembled WGS sequence"/>
</dbReference>
<evidence type="ECO:0000313" key="2">
    <source>
        <dbReference type="EMBL" id="GGI92895.1"/>
    </source>
</evidence>
<dbReference type="OrthoDB" id="5637477at2"/>
<sequence>MKRTSLLFLCFILCFGQAYAESQHAHSQKGSSLVKKTAKSVNWPGRCEIMIVNNSYEPVQVYGMFDDGEGLRFNVLPSDPPHYISLFYYGYCHYDMYVSIQSFNGFHLYSGYPSVGSTIEIIPYFSKQLKSNQSQVQIKK</sequence>
<dbReference type="RefSeq" id="WP_131777445.1">
    <property type="nucleotide sequence ID" value="NZ_BMOB01000014.1"/>
</dbReference>
<reference evidence="2" key="1">
    <citation type="journal article" date="2014" name="Int. J. Syst. Evol. Microbiol.">
        <title>Complete genome sequence of Corynebacterium casei LMG S-19264T (=DSM 44701T), isolated from a smear-ripened cheese.</title>
        <authorList>
            <consortium name="US DOE Joint Genome Institute (JGI-PGF)"/>
            <person name="Walter F."/>
            <person name="Albersmeier A."/>
            <person name="Kalinowski J."/>
            <person name="Ruckert C."/>
        </authorList>
    </citation>
    <scope>NUCLEOTIDE SEQUENCE</scope>
    <source>
        <strain evidence="2">JCM 13919</strain>
    </source>
</reference>
<dbReference type="EMBL" id="BMOB01000014">
    <property type="protein sequence ID" value="GGI92895.1"/>
    <property type="molecule type" value="Genomic_DNA"/>
</dbReference>
<protein>
    <recommendedName>
        <fullName evidence="4">Secreted protein</fullName>
    </recommendedName>
</protein>